<evidence type="ECO:0000256" key="1">
    <source>
        <dbReference type="SAM" id="MobiDB-lite"/>
    </source>
</evidence>
<keyword evidence="4" id="KW-1185">Reference proteome</keyword>
<dbReference type="SUPFAM" id="SSF81383">
    <property type="entry name" value="F-box domain"/>
    <property type="match status" value="1"/>
</dbReference>
<dbReference type="InterPro" id="IPR001810">
    <property type="entry name" value="F-box_dom"/>
</dbReference>
<evidence type="ECO:0000313" key="3">
    <source>
        <dbReference type="EMBL" id="KAK1626165.1"/>
    </source>
</evidence>
<reference evidence="3" key="1">
    <citation type="submission" date="2023-07" db="EMBL/GenBank/DDBJ databases">
        <title>A chromosome-level genome assembly of Lolium multiflorum.</title>
        <authorList>
            <person name="Chen Y."/>
            <person name="Copetti D."/>
            <person name="Kolliker R."/>
            <person name="Studer B."/>
        </authorList>
    </citation>
    <scope>NUCLEOTIDE SEQUENCE</scope>
    <source>
        <strain evidence="3">02402/16</strain>
        <tissue evidence="3">Leaf</tissue>
    </source>
</reference>
<organism evidence="3 4">
    <name type="scientific">Lolium multiflorum</name>
    <name type="common">Italian ryegrass</name>
    <name type="synonym">Lolium perenne subsp. multiflorum</name>
    <dbReference type="NCBI Taxonomy" id="4521"/>
    <lineage>
        <taxon>Eukaryota</taxon>
        <taxon>Viridiplantae</taxon>
        <taxon>Streptophyta</taxon>
        <taxon>Embryophyta</taxon>
        <taxon>Tracheophyta</taxon>
        <taxon>Spermatophyta</taxon>
        <taxon>Magnoliopsida</taxon>
        <taxon>Liliopsida</taxon>
        <taxon>Poales</taxon>
        <taxon>Poaceae</taxon>
        <taxon>BOP clade</taxon>
        <taxon>Pooideae</taxon>
        <taxon>Poodae</taxon>
        <taxon>Poeae</taxon>
        <taxon>Poeae Chloroplast Group 2 (Poeae type)</taxon>
        <taxon>Loliodinae</taxon>
        <taxon>Loliinae</taxon>
        <taxon>Lolium</taxon>
    </lineage>
</organism>
<dbReference type="Pfam" id="PF00646">
    <property type="entry name" value="F-box"/>
    <property type="match status" value="1"/>
</dbReference>
<dbReference type="Proteomes" id="UP001231189">
    <property type="component" value="Unassembled WGS sequence"/>
</dbReference>
<feature type="domain" description="F-box" evidence="2">
    <location>
        <begin position="8"/>
        <end position="56"/>
    </location>
</feature>
<evidence type="ECO:0000259" key="2">
    <source>
        <dbReference type="PROSITE" id="PS50181"/>
    </source>
</evidence>
<dbReference type="AlphaFoldDB" id="A0AAD8RIV7"/>
<dbReference type="InterPro" id="IPR013187">
    <property type="entry name" value="F-box-assoc_dom_typ3"/>
</dbReference>
<evidence type="ECO:0000313" key="4">
    <source>
        <dbReference type="Proteomes" id="UP001231189"/>
    </source>
</evidence>
<dbReference type="EMBL" id="JAUUTY010000005">
    <property type="protein sequence ID" value="KAK1626165.1"/>
    <property type="molecule type" value="Genomic_DNA"/>
</dbReference>
<dbReference type="SMART" id="SM00256">
    <property type="entry name" value="FBOX"/>
    <property type="match status" value="1"/>
</dbReference>
<sequence length="727" mass="80485">MAMDEEYPSRCYDIPTDVLAEILRRLLPNSRRRCRLVCRQWRDTVDECTATNLRSRAKTLLVSTSALYTLDDKWTVKPLMAGTTDSRREVMDVVGTCNGLICFCDDSKPGGAISLANPATGETLDLPPLPCAGSFMRGRSRWHTAYGFAHHQGTGWYKVVRIPCCVDTQFDTVQVLTLGEASWRDVVAAPAVGCAGTRCLRSAGIIGVDGAVYWVADGTERIMSFDLEAERVTVVKPLPIGPGSTFYLVEIYGRLGAAIFHGSTKFEEEKTDVWVLESARGEQRWRQWYCMGVETRVQPPQQLTLPHFAHGNHVLTRGYRDGIDKLYKHQPKEPSAADLAAAAAKAALWALAAALPSIRAVVPVTLKLSTYNYLQWRGMFSDAVEKYALEDHLLEDAYPTNPQPQWVRNDTIVRSWLNSDIAPELLAMIVDTTTPLPAQALWTRLSNIYHDNADTRSSYLEQEFHGIQQGSLTVADYCRKQKVLADEINALGTTITDKRLVQNTLRGLGPRLAYMRTLLLKQHPLPSFLDIPSSLLLEELTLQQQSESSSTPSAFVTRGAPMPPPPRGPAENTGPPQRSEVCHNFQRFWKLSFSRTVSLRPLRVSPATRRHPQHIREGTVGSLAVDAEPLGRVNPDVARTTATTTSSRPTSGSSCHAIAAASMALWLYITYAMATGSSYTMDARSDVVRPATCIHIQSCTDRTTAILRPSPTHAGFQHHVPDTTVLE</sequence>
<feature type="compositionally biased region" description="Low complexity" evidence="1">
    <location>
        <begin position="542"/>
        <end position="553"/>
    </location>
</feature>
<dbReference type="PANTHER" id="PTHR47481">
    <property type="match status" value="1"/>
</dbReference>
<protein>
    <recommendedName>
        <fullName evidence="2">F-box domain-containing protein</fullName>
    </recommendedName>
</protein>
<dbReference type="Pfam" id="PF08268">
    <property type="entry name" value="FBA_3"/>
    <property type="match status" value="1"/>
</dbReference>
<proteinExistence type="predicted"/>
<accession>A0AAD8RIV7</accession>
<dbReference type="PROSITE" id="PS50181">
    <property type="entry name" value="FBOX"/>
    <property type="match status" value="1"/>
</dbReference>
<comment type="caution">
    <text evidence="3">The sequence shown here is derived from an EMBL/GenBank/DDBJ whole genome shotgun (WGS) entry which is preliminary data.</text>
</comment>
<feature type="region of interest" description="Disordered" evidence="1">
    <location>
        <begin position="542"/>
        <end position="579"/>
    </location>
</feature>
<dbReference type="Pfam" id="PF14223">
    <property type="entry name" value="Retrotran_gag_2"/>
    <property type="match status" value="1"/>
</dbReference>
<gene>
    <name evidence="3" type="ORF">QYE76_000480</name>
</gene>
<dbReference type="PANTHER" id="PTHR47481:SF41">
    <property type="entry name" value="COPIA-LIKE POLYPROTEIN_RETROTRANSPOSON"/>
    <property type="match status" value="1"/>
</dbReference>
<dbReference type="InterPro" id="IPR017451">
    <property type="entry name" value="F-box-assoc_interact_dom"/>
</dbReference>
<dbReference type="InterPro" id="IPR036047">
    <property type="entry name" value="F-box-like_dom_sf"/>
</dbReference>
<dbReference type="Gene3D" id="1.20.1280.50">
    <property type="match status" value="1"/>
</dbReference>
<name>A0AAD8RIV7_LOLMU</name>
<dbReference type="NCBIfam" id="TIGR01640">
    <property type="entry name" value="F_box_assoc_1"/>
    <property type="match status" value="1"/>
</dbReference>